<dbReference type="OrthoDB" id="3385532at2"/>
<name>A0A3D9ZQ86_9ACTN</name>
<feature type="transmembrane region" description="Helical" evidence="2">
    <location>
        <begin position="21"/>
        <end position="46"/>
    </location>
</feature>
<gene>
    <name evidence="3" type="ORF">DFJ67_4824</name>
</gene>
<feature type="transmembrane region" description="Helical" evidence="2">
    <location>
        <begin position="74"/>
        <end position="96"/>
    </location>
</feature>
<dbReference type="EMBL" id="QUMQ01000001">
    <property type="protein sequence ID" value="REF98804.1"/>
    <property type="molecule type" value="Genomic_DNA"/>
</dbReference>
<reference evidence="3 4" key="1">
    <citation type="submission" date="2018-08" db="EMBL/GenBank/DDBJ databases">
        <title>Sequencing the genomes of 1000 actinobacteria strains.</title>
        <authorList>
            <person name="Klenk H.-P."/>
        </authorList>
    </citation>
    <scope>NUCLEOTIDE SEQUENCE [LARGE SCALE GENOMIC DNA]</scope>
    <source>
        <strain evidence="3 4">DSM 44099</strain>
    </source>
</reference>
<proteinExistence type="predicted"/>
<dbReference type="AlphaFoldDB" id="A0A3D9ZQ86"/>
<evidence type="ECO:0000256" key="2">
    <source>
        <dbReference type="SAM" id="Phobius"/>
    </source>
</evidence>
<evidence type="ECO:0000313" key="3">
    <source>
        <dbReference type="EMBL" id="REF98804.1"/>
    </source>
</evidence>
<comment type="caution">
    <text evidence="3">The sequence shown here is derived from an EMBL/GenBank/DDBJ whole genome shotgun (WGS) entry which is preliminary data.</text>
</comment>
<accession>A0A3D9ZQ86</accession>
<evidence type="ECO:0000313" key="4">
    <source>
        <dbReference type="Proteomes" id="UP000256913"/>
    </source>
</evidence>
<dbReference type="Proteomes" id="UP000256913">
    <property type="component" value="Unassembled WGS sequence"/>
</dbReference>
<protein>
    <submittedName>
        <fullName evidence="3">Uncharacterized protein</fullName>
    </submittedName>
</protein>
<keyword evidence="2" id="KW-1133">Transmembrane helix</keyword>
<sequence length="309" mass="31791">MTMITADARLSRPPRPASVTVAFWLQVGAVGLLLALIGVLVAHAIYFDDQISRAVALVPDADPLEVSDERSGNLYGAVVPGALLLLMAVWLAVTAVPMRRGRNVARILVFVGAGAHALVCLAPCAAGFMAIPFLIGGISEAAPDDVPMDGVPWEESRFLETLYGQTTSFDDAFFGGIAIGTGLELLLVITIAILIAVPPAHRYFVPRPPTPAWPAGYAGYPPMAGYAGVPPLAGYAGYAPGAGYAGYPPAGGYAGHPESGPQPWPGGPGWPAPPYPGPFVICPDPAAHVTPPAAPGEGPRPEGDPPAPV</sequence>
<organism evidence="3 4">
    <name type="scientific">Asanoa ferruginea</name>
    <dbReference type="NCBI Taxonomy" id="53367"/>
    <lineage>
        <taxon>Bacteria</taxon>
        <taxon>Bacillati</taxon>
        <taxon>Actinomycetota</taxon>
        <taxon>Actinomycetes</taxon>
        <taxon>Micromonosporales</taxon>
        <taxon>Micromonosporaceae</taxon>
        <taxon>Asanoa</taxon>
    </lineage>
</organism>
<keyword evidence="4" id="KW-1185">Reference proteome</keyword>
<feature type="transmembrane region" description="Helical" evidence="2">
    <location>
        <begin position="108"/>
        <end position="135"/>
    </location>
</feature>
<dbReference type="RefSeq" id="WP_116070048.1">
    <property type="nucleotide sequence ID" value="NZ_BONB01000024.1"/>
</dbReference>
<evidence type="ECO:0000256" key="1">
    <source>
        <dbReference type="SAM" id="MobiDB-lite"/>
    </source>
</evidence>
<feature type="transmembrane region" description="Helical" evidence="2">
    <location>
        <begin position="172"/>
        <end position="197"/>
    </location>
</feature>
<feature type="region of interest" description="Disordered" evidence="1">
    <location>
        <begin position="286"/>
        <end position="309"/>
    </location>
</feature>
<keyword evidence="2" id="KW-0472">Membrane</keyword>
<keyword evidence="2" id="KW-0812">Transmembrane</keyword>